<dbReference type="SUPFAM" id="SSF54806">
    <property type="entry name" value="Alpha-lytic protease prodomain"/>
    <property type="match status" value="1"/>
</dbReference>
<evidence type="ECO:0000256" key="3">
    <source>
        <dbReference type="ARBA" id="ARBA00022729"/>
    </source>
</evidence>
<keyword evidence="7" id="KW-1015">Disulfide bond</keyword>
<feature type="signal peptide" evidence="8">
    <location>
        <begin position="1"/>
        <end position="23"/>
    </location>
</feature>
<keyword evidence="3 8" id="KW-0732">Signal</keyword>
<proteinExistence type="inferred from homology"/>
<dbReference type="InterPro" id="IPR009003">
    <property type="entry name" value="Peptidase_S1_PA"/>
</dbReference>
<dbReference type="Proteomes" id="UP001595923">
    <property type="component" value="Unassembled WGS sequence"/>
</dbReference>
<comment type="caution">
    <text evidence="10">The sequence shown here is derived from an EMBL/GenBank/DDBJ whole genome shotgun (WGS) entry which is preliminary data.</text>
</comment>
<evidence type="ECO:0000259" key="9">
    <source>
        <dbReference type="Pfam" id="PF02983"/>
    </source>
</evidence>
<sequence>MRKSPYIRTMGALLLGSGLVVSAATTASAETAPDVSSPAQLAAMERDLGLTTAEATELLTAQDEALATEAELTEALGSAFGGAVFDTATSELTVSVTDASAVDTVRAAGAEARVVDHGEATLDDIVATLDDSAPAYGEGVHGWYVDLADDSVVITVAEGATASAEELVADTGVDASAVTVEESADAPETFAQIIGGNAYTINSSSRCSIGFAVSGGFVTAGHCGSVGASVASSDGRGTVRGSIFPGRDMGWVGNVTNWTSTPYVNNYSGGTVTVTGSTEAATGASICRSGSTTGWHCGSIQSKNATVTYPQGTVTGLTRTNVCAEPGDSGGSWVSGSQAQGVTSGGSGNCRTGGTTFYQPVNPILSQWGLTLTRG</sequence>
<accession>A0ABV9DY20</accession>
<evidence type="ECO:0000256" key="2">
    <source>
        <dbReference type="ARBA" id="ARBA00022670"/>
    </source>
</evidence>
<gene>
    <name evidence="10" type="ORF">ACFO4E_17880</name>
</gene>
<keyword evidence="5" id="KW-0720">Serine protease</keyword>
<dbReference type="EMBL" id="JBHSFQ010000017">
    <property type="protein sequence ID" value="MFC4563735.1"/>
    <property type="molecule type" value="Genomic_DNA"/>
</dbReference>
<evidence type="ECO:0000313" key="11">
    <source>
        <dbReference type="Proteomes" id="UP001595923"/>
    </source>
</evidence>
<dbReference type="InterPro" id="IPR035070">
    <property type="entry name" value="Streptogrisin_prodomain"/>
</dbReference>
<evidence type="ECO:0000256" key="1">
    <source>
        <dbReference type="ARBA" id="ARBA00007664"/>
    </source>
</evidence>
<name>A0ABV9DY20_9ACTN</name>
<dbReference type="InterPro" id="IPR004236">
    <property type="entry name" value="Pept_S1_alpha_lytic"/>
</dbReference>
<evidence type="ECO:0000256" key="8">
    <source>
        <dbReference type="SAM" id="SignalP"/>
    </source>
</evidence>
<dbReference type="PIRSF" id="PIRSF001134">
    <property type="entry name" value="Streptogrisin"/>
    <property type="match status" value="1"/>
</dbReference>
<dbReference type="SUPFAM" id="SSF50494">
    <property type="entry name" value="Trypsin-like serine proteases"/>
    <property type="match status" value="1"/>
</dbReference>
<organism evidence="10 11">
    <name type="scientific">Nocardiopsis mangrovi</name>
    <dbReference type="NCBI Taxonomy" id="1179818"/>
    <lineage>
        <taxon>Bacteria</taxon>
        <taxon>Bacillati</taxon>
        <taxon>Actinomycetota</taxon>
        <taxon>Actinomycetes</taxon>
        <taxon>Streptosporangiales</taxon>
        <taxon>Nocardiopsidaceae</taxon>
        <taxon>Nocardiopsis</taxon>
    </lineage>
</organism>
<dbReference type="RefSeq" id="WP_378576259.1">
    <property type="nucleotide sequence ID" value="NZ_JBHSFQ010000017.1"/>
</dbReference>
<dbReference type="Gene3D" id="2.40.10.10">
    <property type="entry name" value="Trypsin-like serine proteases"/>
    <property type="match status" value="2"/>
</dbReference>
<keyword evidence="6" id="KW-0865">Zymogen</keyword>
<feature type="chain" id="PRO_5047028466" evidence="8">
    <location>
        <begin position="24"/>
        <end position="375"/>
    </location>
</feature>
<dbReference type="Gene3D" id="3.30.300.50">
    <property type="match status" value="2"/>
</dbReference>
<dbReference type="CDD" id="cd21112">
    <property type="entry name" value="alphaLP-like"/>
    <property type="match status" value="1"/>
</dbReference>
<evidence type="ECO:0000256" key="4">
    <source>
        <dbReference type="ARBA" id="ARBA00022801"/>
    </source>
</evidence>
<dbReference type="InterPro" id="IPR037295">
    <property type="entry name" value="Alpha-lytic_protease_prodomain"/>
</dbReference>
<reference evidence="11" key="1">
    <citation type="journal article" date="2019" name="Int. J. Syst. Evol. Microbiol.">
        <title>The Global Catalogue of Microorganisms (GCM) 10K type strain sequencing project: providing services to taxonomists for standard genome sequencing and annotation.</title>
        <authorList>
            <consortium name="The Broad Institute Genomics Platform"/>
            <consortium name="The Broad Institute Genome Sequencing Center for Infectious Disease"/>
            <person name="Wu L."/>
            <person name="Ma J."/>
        </authorList>
    </citation>
    <scope>NUCLEOTIDE SEQUENCE [LARGE SCALE GENOMIC DNA]</scope>
    <source>
        <strain evidence="11">XZYJ18</strain>
    </source>
</reference>
<evidence type="ECO:0000313" key="10">
    <source>
        <dbReference type="EMBL" id="MFC4563735.1"/>
    </source>
</evidence>
<comment type="similarity">
    <text evidence="1">Belongs to the peptidase S1 family.</text>
</comment>
<keyword evidence="11" id="KW-1185">Reference proteome</keyword>
<dbReference type="PRINTS" id="PR00861">
    <property type="entry name" value="ALYTICPTASE"/>
</dbReference>
<feature type="domain" description="Peptidase S1A alpha-lytic prodomain" evidence="9">
    <location>
        <begin position="117"/>
        <end position="175"/>
    </location>
</feature>
<dbReference type="InterPro" id="IPR001316">
    <property type="entry name" value="Pept_S1A_streptogrisin"/>
</dbReference>
<dbReference type="InterPro" id="IPR043504">
    <property type="entry name" value="Peptidase_S1_PA_chymotrypsin"/>
</dbReference>
<dbReference type="Pfam" id="PF02983">
    <property type="entry name" value="Pro_Al_protease"/>
    <property type="match status" value="1"/>
</dbReference>
<keyword evidence="2" id="KW-0645">Protease</keyword>
<evidence type="ECO:0000256" key="5">
    <source>
        <dbReference type="ARBA" id="ARBA00022825"/>
    </source>
</evidence>
<keyword evidence="4" id="KW-0378">Hydrolase</keyword>
<evidence type="ECO:0000256" key="7">
    <source>
        <dbReference type="ARBA" id="ARBA00023157"/>
    </source>
</evidence>
<evidence type="ECO:0000256" key="6">
    <source>
        <dbReference type="ARBA" id="ARBA00023145"/>
    </source>
</evidence>
<protein>
    <submittedName>
        <fullName evidence="10">S1 family peptidase</fullName>
    </submittedName>
</protein>